<gene>
    <name evidence="1" type="ORF">BamIOP4010DRAFT_4098</name>
</gene>
<sequence>MAFDVIERIKELAAAGKLIRDPDREKYPHLFKTYRFTEQALAEHRANYKPKAVPVYGGRGRLSNSEYTSEIETHLRYVPVGGVFKVKPRDSLRSAGWSARRGSNPVYYVQPDTWVDLKTGELMDKADARKAGIYIHTAESVSERAIRTYALIEGCAPTERDFVRYVLKMRNGRGGLLDTLKGVLDRWIAYAYPDLLINHRARKRAALRATLYKRGILHDDQTLTRDFQLLRRSTKKENLGDGARAALVLPIRSS</sequence>
<dbReference type="Proteomes" id="UP000005463">
    <property type="component" value="Unassembled WGS sequence"/>
</dbReference>
<organism evidence="1 2">
    <name type="scientific">Burkholderia ambifaria IOP40-10</name>
    <dbReference type="NCBI Taxonomy" id="396596"/>
    <lineage>
        <taxon>Bacteria</taxon>
        <taxon>Pseudomonadati</taxon>
        <taxon>Pseudomonadota</taxon>
        <taxon>Betaproteobacteria</taxon>
        <taxon>Burkholderiales</taxon>
        <taxon>Burkholderiaceae</taxon>
        <taxon>Burkholderia</taxon>
        <taxon>Burkholderia cepacia complex</taxon>
    </lineage>
</organism>
<evidence type="ECO:0000313" key="2">
    <source>
        <dbReference type="Proteomes" id="UP000005463"/>
    </source>
</evidence>
<dbReference type="AlphaFoldDB" id="B1FJ87"/>
<reference evidence="1 2" key="1">
    <citation type="submission" date="2008-03" db="EMBL/GenBank/DDBJ databases">
        <title>Sequencing of the draft genome and assembly of Burkholderia ambifaria IOP40-10.</title>
        <authorList>
            <consortium name="US DOE Joint Genome Institute (JGI-PGF)"/>
            <person name="Copeland A."/>
            <person name="Lucas S."/>
            <person name="Lapidus A."/>
            <person name="Glavina del Rio T."/>
            <person name="Dalin E."/>
            <person name="Tice H."/>
            <person name="Bruce D."/>
            <person name="Goodwin L."/>
            <person name="Pitluck S."/>
            <person name="Larimer F."/>
            <person name="Land M.L."/>
            <person name="Hauser L."/>
            <person name="Tiedje J."/>
            <person name="Richardson P."/>
        </authorList>
    </citation>
    <scope>NUCLEOTIDE SEQUENCE [LARGE SCALE GENOMIC DNA]</scope>
    <source>
        <strain evidence="1 2">IOP40-10</strain>
    </source>
</reference>
<comment type="caution">
    <text evidence="1">The sequence shown here is derived from an EMBL/GenBank/DDBJ whole genome shotgun (WGS) entry which is preliminary data.</text>
</comment>
<dbReference type="PATRIC" id="fig|396596.7.peg.3440"/>
<proteinExistence type="predicted"/>
<protein>
    <submittedName>
        <fullName evidence="1">Uncharacterized protein</fullName>
    </submittedName>
</protein>
<accession>B1FJ87</accession>
<name>B1FJ87_9BURK</name>
<evidence type="ECO:0000313" key="1">
    <source>
        <dbReference type="EMBL" id="EDT02386.1"/>
    </source>
</evidence>
<dbReference type="EMBL" id="ABLC01000119">
    <property type="protein sequence ID" value="EDT02386.1"/>
    <property type="molecule type" value="Genomic_DNA"/>
</dbReference>